<dbReference type="KEGG" id="bmh:BMWSH_p10037"/>
<dbReference type="AlphaFoldDB" id="A0A8D3X491"/>
<evidence type="ECO:0000313" key="2">
    <source>
        <dbReference type="Proteomes" id="UP000001283"/>
    </source>
</evidence>
<dbReference type="RefSeq" id="WP_014462112.1">
    <property type="nucleotide sequence ID" value="NC_017139.1"/>
</dbReference>
<dbReference type="EMBL" id="CP003018">
    <property type="protein sequence ID" value="AEN92101.1"/>
    <property type="molecule type" value="Genomic_DNA"/>
</dbReference>
<gene>
    <name evidence="1" type="ORF">BMWSH_p10037</name>
</gene>
<name>A0A8D3X491_PRIMW</name>
<geneLocation type="plasmid" evidence="1 2">
    <name>WSH-002_p1</name>
</geneLocation>
<keyword evidence="1" id="KW-0614">Plasmid</keyword>
<reference evidence="1 2" key="1">
    <citation type="journal article" date="2011" name="J. Bacteriol.">
        <title>Complete genome sequence of the industrial strain Bacillus megaterium WSH-002.</title>
        <authorList>
            <person name="Liu L."/>
            <person name="Li Y."/>
            <person name="Zhang J."/>
            <person name="Zou W."/>
            <person name="Zhou Z."/>
            <person name="Liu J."/>
            <person name="Li X."/>
            <person name="Wang L."/>
            <person name="Chen J."/>
        </authorList>
    </citation>
    <scope>NUCLEOTIDE SEQUENCE [LARGE SCALE GENOMIC DNA]</scope>
    <source>
        <strain evidence="2">WSH-002</strain>
        <plasmid evidence="1">WSH-002_p1</plasmid>
    </source>
</reference>
<evidence type="ECO:0000313" key="1">
    <source>
        <dbReference type="EMBL" id="AEN92101.1"/>
    </source>
</evidence>
<organism evidence="1 2">
    <name type="scientific">Priestia megaterium (strain WSH-002)</name>
    <name type="common">Bacillus megaterium</name>
    <dbReference type="NCBI Taxonomy" id="1006007"/>
    <lineage>
        <taxon>Bacteria</taxon>
        <taxon>Bacillati</taxon>
        <taxon>Bacillota</taxon>
        <taxon>Bacilli</taxon>
        <taxon>Bacillales</taxon>
        <taxon>Bacillaceae</taxon>
        <taxon>Priestia</taxon>
    </lineage>
</organism>
<dbReference type="GeneID" id="48016020"/>
<sequence length="49" mass="6099">MKYKEDWTLEEKDHKNPCKKCEKHKKHDSCKDTCKEMRVINLWKLNSKY</sequence>
<protein>
    <submittedName>
        <fullName evidence="1">Uncharacterized protein</fullName>
    </submittedName>
</protein>
<accession>A0A8D3X491</accession>
<dbReference type="Proteomes" id="UP000001283">
    <property type="component" value="Plasmid WSH-002_p1"/>
</dbReference>
<proteinExistence type="predicted"/>